<gene>
    <name evidence="2" type="ORF">QF092_01955</name>
</gene>
<dbReference type="RefSeq" id="WP_281467118.1">
    <property type="nucleotide sequence ID" value="NZ_CP124535.1"/>
</dbReference>
<evidence type="ECO:0000313" key="3">
    <source>
        <dbReference type="Proteomes" id="UP001230978"/>
    </source>
</evidence>
<dbReference type="InterPro" id="IPR002575">
    <property type="entry name" value="Aminoglycoside_PTrfase"/>
</dbReference>
<accession>A0ABY8Q8L5</accession>
<dbReference type="Gene3D" id="3.90.1200.10">
    <property type="match status" value="1"/>
</dbReference>
<dbReference type="SUPFAM" id="SSF56112">
    <property type="entry name" value="Protein kinase-like (PK-like)"/>
    <property type="match status" value="1"/>
</dbReference>
<dbReference type="Proteomes" id="UP001230978">
    <property type="component" value="Chromosome"/>
</dbReference>
<evidence type="ECO:0000313" key="2">
    <source>
        <dbReference type="EMBL" id="WGV16602.1"/>
    </source>
</evidence>
<organism evidence="2 3">
    <name type="scientific">Fuscovulum ytuae</name>
    <dbReference type="NCBI Taxonomy" id="3042299"/>
    <lineage>
        <taxon>Bacteria</taxon>
        <taxon>Pseudomonadati</taxon>
        <taxon>Pseudomonadota</taxon>
        <taxon>Alphaproteobacteria</taxon>
        <taxon>Rhodobacterales</taxon>
        <taxon>Paracoccaceae</taxon>
        <taxon>Fuscovulum</taxon>
    </lineage>
</organism>
<dbReference type="Pfam" id="PF01636">
    <property type="entry name" value="APH"/>
    <property type="match status" value="1"/>
</dbReference>
<reference evidence="2 3" key="1">
    <citation type="submission" date="2023-04" db="EMBL/GenBank/DDBJ databases">
        <title>YMD61, complete Genome.</title>
        <authorList>
            <person name="Zhang J."/>
        </authorList>
    </citation>
    <scope>NUCLEOTIDE SEQUENCE [LARGE SCALE GENOMIC DNA]</scope>
    <source>
        <strain evidence="2 3">YMD61</strain>
    </source>
</reference>
<dbReference type="InterPro" id="IPR011009">
    <property type="entry name" value="Kinase-like_dom_sf"/>
</dbReference>
<name>A0ABY8Q8L5_9RHOB</name>
<keyword evidence="3" id="KW-1185">Reference proteome</keyword>
<sequence>MNARVTIGQSTVLKRFSSAAAAEAALARAKALHEAGITTPVPTRTSDLTLCFPRIHGDTATALLASKPDLLAPLVNLHRIKPPGLSLQPYDPLARIHPRLSLAPIWMTNRIRQIMPRLRNEMQRLCHGDFHPAQVIRDAEGLSWLLDLDDLALGPSEADLGNLIAWLATQQGPPDMALADRQEQARRSVLREWRAMAGGIDLLSLGDFTTLAIFRRALKQAEKGDTSLLHQVEYLI</sequence>
<feature type="domain" description="Aminoglycoside phosphotransferase" evidence="1">
    <location>
        <begin position="9"/>
        <end position="193"/>
    </location>
</feature>
<evidence type="ECO:0000259" key="1">
    <source>
        <dbReference type="Pfam" id="PF01636"/>
    </source>
</evidence>
<proteinExistence type="predicted"/>
<protein>
    <submittedName>
        <fullName evidence="2">Phosphotransferase</fullName>
    </submittedName>
</protein>
<dbReference type="EMBL" id="CP124535">
    <property type="protein sequence ID" value="WGV16602.1"/>
    <property type="molecule type" value="Genomic_DNA"/>
</dbReference>